<gene>
    <name evidence="9" type="ORF">EIM92_11030</name>
</gene>
<evidence type="ECO:0000256" key="1">
    <source>
        <dbReference type="ARBA" id="ARBA00004651"/>
    </source>
</evidence>
<dbReference type="GO" id="GO:0000155">
    <property type="term" value="F:phosphorelay sensor kinase activity"/>
    <property type="evidence" value="ECO:0007669"/>
    <property type="project" value="InterPro"/>
</dbReference>
<feature type="transmembrane region" description="Helical" evidence="7">
    <location>
        <begin position="298"/>
        <end position="318"/>
    </location>
</feature>
<dbReference type="CDD" id="cd06225">
    <property type="entry name" value="HAMP"/>
    <property type="match status" value="1"/>
</dbReference>
<evidence type="ECO:0000259" key="8">
    <source>
        <dbReference type="PROSITE" id="PS50885"/>
    </source>
</evidence>
<keyword evidence="3" id="KW-0597">Phosphoprotein</keyword>
<dbReference type="KEGG" id="plen:EIM92_11030"/>
<evidence type="ECO:0000256" key="3">
    <source>
        <dbReference type="ARBA" id="ARBA00022553"/>
    </source>
</evidence>
<evidence type="ECO:0000256" key="5">
    <source>
        <dbReference type="ARBA" id="ARBA00022777"/>
    </source>
</evidence>
<evidence type="ECO:0000256" key="2">
    <source>
        <dbReference type="ARBA" id="ARBA00022475"/>
    </source>
</evidence>
<dbReference type="Pfam" id="PF00672">
    <property type="entry name" value="HAMP"/>
    <property type="match status" value="1"/>
</dbReference>
<keyword evidence="7" id="KW-0812">Transmembrane</keyword>
<sequence>MSNMKKRYVPFTYKMMISYLLLVLLTDVLIGYISYTMLTESRTEMAETNIRTGMQQARNNIQYQMDEIQRMSDTLFGSVSFQRALQKRGEPLDIYLTMMDEVIPQIVSPLQLFGNNIRFMLYTPNSDMIVITGDNLDKPIGQSDYYILPLRDIEHTEWYQSHKNSERNNLWVQIDTDRKLDHISHIRKLVSYSDYGSVIGFVRITVSLEDLFGNFATFPVEEGITVRLIHQSTGERVYQRGQAEQVNQVGKPGEGLGKGSRRDVYLSLHESIPGTDFAIETLVPEAYLTKDAGKLQRAILGVCAISFIVMTFIGFMVARLTGRKMTRIVMLVRSFQEGNFQKRIRFSGNDEFVRIAEAFNMMAMNIQELIDSVYLQGIQKKQAELEALQAQINPHFLYNTLSTINSLANLGEISKVTEMVQGLSRFYRLTLNQGNVHILLRKELEQVETYLEIQRVKYADTFTVHIDMEPGIMDYQVIKLILQPFVENIFKHAWFGETIAIRITGRRVKGDIELKIIDNGVGMRPEQVKRLRIGPSQAGGYGVKNVDERIKLRYGEAYGVYIASIYGAGTTICLLLPADRGEVEDREEFAK</sequence>
<dbReference type="Gene3D" id="6.10.340.10">
    <property type="match status" value="1"/>
</dbReference>
<keyword evidence="10" id="KW-1185">Reference proteome</keyword>
<keyword evidence="4" id="KW-0808">Transferase</keyword>
<proteinExistence type="predicted"/>
<dbReference type="InterPro" id="IPR010559">
    <property type="entry name" value="Sig_transdc_His_kin_internal"/>
</dbReference>
<dbReference type="OrthoDB" id="9809348at2"/>
<protein>
    <submittedName>
        <fullName evidence="9">Sensor histidine kinase</fullName>
    </submittedName>
</protein>
<dbReference type="Pfam" id="PF02518">
    <property type="entry name" value="HATPase_c"/>
    <property type="match status" value="1"/>
</dbReference>
<keyword evidence="2" id="KW-1003">Cell membrane</keyword>
<evidence type="ECO:0000256" key="7">
    <source>
        <dbReference type="SAM" id="Phobius"/>
    </source>
</evidence>
<accession>A0A3S8RUG2</accession>
<dbReference type="InterPro" id="IPR003594">
    <property type="entry name" value="HATPase_dom"/>
</dbReference>
<reference evidence="9 10" key="1">
    <citation type="submission" date="2018-11" db="EMBL/GenBank/DDBJ databases">
        <title>Genome sequencing of Paenibacillus lentus DSM25539(T).</title>
        <authorList>
            <person name="Kook J.-K."/>
            <person name="Park S.-N."/>
            <person name="Lim Y.K."/>
        </authorList>
    </citation>
    <scope>NUCLEOTIDE SEQUENCE [LARGE SCALE GENOMIC DNA]</scope>
    <source>
        <strain evidence="9 10">DSM 25539</strain>
    </source>
</reference>
<dbReference type="Pfam" id="PF06580">
    <property type="entry name" value="His_kinase"/>
    <property type="match status" value="1"/>
</dbReference>
<feature type="domain" description="HAMP" evidence="8">
    <location>
        <begin position="319"/>
        <end position="371"/>
    </location>
</feature>
<dbReference type="Proteomes" id="UP000273145">
    <property type="component" value="Chromosome"/>
</dbReference>
<dbReference type="SUPFAM" id="SSF158472">
    <property type="entry name" value="HAMP domain-like"/>
    <property type="match status" value="1"/>
</dbReference>
<dbReference type="PANTHER" id="PTHR34220:SF7">
    <property type="entry name" value="SENSOR HISTIDINE KINASE YPDA"/>
    <property type="match status" value="1"/>
</dbReference>
<dbReference type="InterPro" id="IPR003660">
    <property type="entry name" value="HAMP_dom"/>
</dbReference>
<feature type="transmembrane region" description="Helical" evidence="7">
    <location>
        <begin position="558"/>
        <end position="578"/>
    </location>
</feature>
<dbReference type="SUPFAM" id="SSF55874">
    <property type="entry name" value="ATPase domain of HSP90 chaperone/DNA topoisomerase II/histidine kinase"/>
    <property type="match status" value="1"/>
</dbReference>
<dbReference type="PROSITE" id="PS50885">
    <property type="entry name" value="HAMP"/>
    <property type="match status" value="1"/>
</dbReference>
<dbReference type="Gene3D" id="3.30.565.10">
    <property type="entry name" value="Histidine kinase-like ATPase, C-terminal domain"/>
    <property type="match status" value="1"/>
</dbReference>
<evidence type="ECO:0000256" key="6">
    <source>
        <dbReference type="ARBA" id="ARBA00023136"/>
    </source>
</evidence>
<evidence type="ECO:0000313" key="9">
    <source>
        <dbReference type="EMBL" id="AZK46619.1"/>
    </source>
</evidence>
<organism evidence="9 10">
    <name type="scientific">Paenibacillus lentus</name>
    <dbReference type="NCBI Taxonomy" id="1338368"/>
    <lineage>
        <taxon>Bacteria</taxon>
        <taxon>Bacillati</taxon>
        <taxon>Bacillota</taxon>
        <taxon>Bacilli</taxon>
        <taxon>Bacillales</taxon>
        <taxon>Paenibacillaceae</taxon>
        <taxon>Paenibacillus</taxon>
    </lineage>
</organism>
<dbReference type="GO" id="GO:0005886">
    <property type="term" value="C:plasma membrane"/>
    <property type="evidence" value="ECO:0007669"/>
    <property type="project" value="UniProtKB-SubCell"/>
</dbReference>
<comment type="subcellular location">
    <subcellularLocation>
        <location evidence="1">Cell membrane</location>
        <topology evidence="1">Multi-pass membrane protein</topology>
    </subcellularLocation>
</comment>
<dbReference type="PANTHER" id="PTHR34220">
    <property type="entry name" value="SENSOR HISTIDINE KINASE YPDA"/>
    <property type="match status" value="1"/>
</dbReference>
<dbReference type="InterPro" id="IPR050640">
    <property type="entry name" value="Bact_2-comp_sensor_kinase"/>
</dbReference>
<keyword evidence="5 9" id="KW-0418">Kinase</keyword>
<name>A0A3S8RUG2_9BACL</name>
<dbReference type="AlphaFoldDB" id="A0A3S8RUG2"/>
<dbReference type="SMART" id="SM00304">
    <property type="entry name" value="HAMP"/>
    <property type="match status" value="1"/>
</dbReference>
<dbReference type="RefSeq" id="WP_125082671.1">
    <property type="nucleotide sequence ID" value="NZ_CP034248.1"/>
</dbReference>
<evidence type="ECO:0000256" key="4">
    <source>
        <dbReference type="ARBA" id="ARBA00022679"/>
    </source>
</evidence>
<evidence type="ECO:0000313" key="10">
    <source>
        <dbReference type="Proteomes" id="UP000273145"/>
    </source>
</evidence>
<keyword evidence="7" id="KW-1133">Transmembrane helix</keyword>
<dbReference type="EMBL" id="CP034248">
    <property type="protein sequence ID" value="AZK46619.1"/>
    <property type="molecule type" value="Genomic_DNA"/>
</dbReference>
<keyword evidence="6 7" id="KW-0472">Membrane</keyword>
<dbReference type="InterPro" id="IPR036890">
    <property type="entry name" value="HATPase_C_sf"/>
</dbReference>